<proteinExistence type="predicted"/>
<dbReference type="PROSITE" id="PS50857">
    <property type="entry name" value="COX2_CUA"/>
    <property type="match status" value="1"/>
</dbReference>
<sequence length="130" mass="13865">MKFRSLMTIPVFAVLVAVTGCGTSDSGNSNTSAQTSVPKDAQVVHVTAQDYSWTLDKSTFKDNQPIVFDLSCTSGSHGFAISGTNINVPIASGQTKTVVWTPKKAGTYTIVCSKFCGPGHEQMVQKFKVV</sequence>
<evidence type="ECO:0000256" key="1">
    <source>
        <dbReference type="ARBA" id="ARBA00004196"/>
    </source>
</evidence>
<dbReference type="AlphaFoldDB" id="T0D0R7"/>
<dbReference type="GO" id="GO:0005507">
    <property type="term" value="F:copper ion binding"/>
    <property type="evidence" value="ECO:0007669"/>
    <property type="project" value="InterPro"/>
</dbReference>
<dbReference type="KEGG" id="aaco:K1I37_17270"/>
<dbReference type="Pfam" id="PF13473">
    <property type="entry name" value="Cupredoxin_1"/>
    <property type="match status" value="1"/>
</dbReference>
<dbReference type="InterPro" id="IPR051403">
    <property type="entry name" value="NosZ/Cyto_c_oxidase_sub2"/>
</dbReference>
<organism evidence="4 5">
    <name type="scientific">Alicyclobacillus acidoterrestris (strain ATCC 49025 / DSM 3922 / CIP 106132 / NCIMB 13137 / GD3B)</name>
    <dbReference type="NCBI Taxonomy" id="1356854"/>
    <lineage>
        <taxon>Bacteria</taxon>
        <taxon>Bacillati</taxon>
        <taxon>Bacillota</taxon>
        <taxon>Bacilli</taxon>
        <taxon>Bacillales</taxon>
        <taxon>Alicyclobacillaceae</taxon>
        <taxon>Alicyclobacillus</taxon>
    </lineage>
</organism>
<dbReference type="GO" id="GO:0016020">
    <property type="term" value="C:membrane"/>
    <property type="evidence" value="ECO:0007669"/>
    <property type="project" value="InterPro"/>
</dbReference>
<keyword evidence="2" id="KW-0479">Metal-binding</keyword>
<dbReference type="InterPro" id="IPR008972">
    <property type="entry name" value="Cupredoxin"/>
</dbReference>
<gene>
    <name evidence="4" type="ORF">K1I37_17270</name>
</gene>
<dbReference type="RefSeq" id="WP_021297035.1">
    <property type="nucleotide sequence ID" value="NZ_AURB01000141.1"/>
</dbReference>
<dbReference type="OrthoDB" id="279535at2"/>
<dbReference type="PROSITE" id="PS51257">
    <property type="entry name" value="PROKAR_LIPOPROTEIN"/>
    <property type="match status" value="1"/>
</dbReference>
<dbReference type="GO" id="GO:0004129">
    <property type="term" value="F:cytochrome-c oxidase activity"/>
    <property type="evidence" value="ECO:0007669"/>
    <property type="project" value="InterPro"/>
</dbReference>
<evidence type="ECO:0000256" key="3">
    <source>
        <dbReference type="ARBA" id="ARBA00023008"/>
    </source>
</evidence>
<dbReference type="Proteomes" id="UP000829401">
    <property type="component" value="Chromosome"/>
</dbReference>
<dbReference type="eggNOG" id="COG1622">
    <property type="taxonomic scope" value="Bacteria"/>
</dbReference>
<dbReference type="PANTHER" id="PTHR42838:SF2">
    <property type="entry name" value="NITROUS-OXIDE REDUCTASE"/>
    <property type="match status" value="1"/>
</dbReference>
<accession>A0A9E7CQS0</accession>
<comment type="subcellular location">
    <subcellularLocation>
        <location evidence="1">Cell envelope</location>
    </subcellularLocation>
</comment>
<keyword evidence="5" id="KW-1185">Reference proteome</keyword>
<dbReference type="PANTHER" id="PTHR42838">
    <property type="entry name" value="CYTOCHROME C OXIDASE SUBUNIT II"/>
    <property type="match status" value="1"/>
</dbReference>
<dbReference type="SUPFAM" id="SSF49503">
    <property type="entry name" value="Cupredoxins"/>
    <property type="match status" value="1"/>
</dbReference>
<protein>
    <submittedName>
        <fullName evidence="4">Cupredoxin domain-containing protein</fullName>
    </submittedName>
</protein>
<dbReference type="GO" id="GO:0030313">
    <property type="term" value="C:cell envelope"/>
    <property type="evidence" value="ECO:0007669"/>
    <property type="project" value="UniProtKB-SubCell"/>
</dbReference>
<evidence type="ECO:0000256" key="2">
    <source>
        <dbReference type="ARBA" id="ARBA00022723"/>
    </source>
</evidence>
<accession>T0D0R7</accession>
<evidence type="ECO:0000313" key="5">
    <source>
        <dbReference type="Proteomes" id="UP000829401"/>
    </source>
</evidence>
<dbReference type="EMBL" id="CP080467">
    <property type="protein sequence ID" value="UNO48399.1"/>
    <property type="molecule type" value="Genomic_DNA"/>
</dbReference>
<dbReference type="InterPro" id="IPR002429">
    <property type="entry name" value="CcO_II-like_C"/>
</dbReference>
<dbReference type="InterPro" id="IPR028096">
    <property type="entry name" value="EfeO_Cupredoxin"/>
</dbReference>
<reference evidence="5" key="1">
    <citation type="journal article" date="2022" name="G3 (Bethesda)">
        <title>Unveiling the complete genome sequence of Alicyclobacillus acidoterrestris DSM 3922T, a taint-producing strain.</title>
        <authorList>
            <person name="Leonardo I.C."/>
            <person name="Barreto Crespo M.T."/>
            <person name="Gaspar F.B."/>
        </authorList>
    </citation>
    <scope>NUCLEOTIDE SEQUENCE [LARGE SCALE GENOMIC DNA]</scope>
    <source>
        <strain evidence="5">DSM 3922</strain>
    </source>
</reference>
<evidence type="ECO:0000313" key="4">
    <source>
        <dbReference type="EMBL" id="UNO48399.1"/>
    </source>
</evidence>
<dbReference type="STRING" id="1356854.N007_09895"/>
<keyword evidence="3" id="KW-0186">Copper</keyword>
<name>T0D0R7_ALIAG</name>
<dbReference type="Gene3D" id="2.60.40.420">
    <property type="entry name" value="Cupredoxins - blue copper proteins"/>
    <property type="match status" value="1"/>
</dbReference>